<sequence>MGNTINSSLLLSNYQTTQRSTGSDTLGKDDFLKILMTQLQNQDPLNPMQDKDFIAQMATFTSLEQMTNMNKSITSLVSAQEQNQLISYSQFIGKEVSWHKLTESDDGSSEIEQGTGKIVSLKFTDGVATFLLEDGTSLTSGNISQINDTKGDTMLLQASMMIGKTVTYSSENNEVKQAKVTSVSFKDGKSLFQLENGESVSSTSITKIEA</sequence>
<evidence type="ECO:0000256" key="2">
    <source>
        <dbReference type="ARBA" id="ARBA00022795"/>
    </source>
</evidence>
<dbReference type="InterPro" id="IPR025963">
    <property type="entry name" value="FLgD_Tudor"/>
</dbReference>
<evidence type="ECO:0000259" key="4">
    <source>
        <dbReference type="Pfam" id="PF13861"/>
    </source>
</evidence>
<protein>
    <recommendedName>
        <fullName evidence="3">Basal-body rod modification protein FlgD</fullName>
    </recommendedName>
</protein>
<keyword evidence="5" id="KW-0966">Cell projection</keyword>
<keyword evidence="5" id="KW-0282">Flagellum</keyword>
<gene>
    <name evidence="5" type="primary">flgD</name>
    <name evidence="5" type="ORF">ACFFHF_05385</name>
</gene>
<keyword evidence="6" id="KW-1185">Reference proteome</keyword>
<dbReference type="EMBL" id="JBHLUU010000016">
    <property type="protein sequence ID" value="MFC0474729.1"/>
    <property type="molecule type" value="Genomic_DNA"/>
</dbReference>
<keyword evidence="5" id="KW-0969">Cilium</keyword>
<dbReference type="Pfam" id="PF13861">
    <property type="entry name" value="FLgD_tudor"/>
    <property type="match status" value="1"/>
</dbReference>
<organism evidence="5 6">
    <name type="scientific">Robertmurraya beringensis</name>
    <dbReference type="NCBI Taxonomy" id="641660"/>
    <lineage>
        <taxon>Bacteria</taxon>
        <taxon>Bacillati</taxon>
        <taxon>Bacillota</taxon>
        <taxon>Bacilli</taxon>
        <taxon>Bacillales</taxon>
        <taxon>Bacillaceae</taxon>
        <taxon>Robertmurraya</taxon>
    </lineage>
</organism>
<evidence type="ECO:0000313" key="6">
    <source>
        <dbReference type="Proteomes" id="UP001589738"/>
    </source>
</evidence>
<comment type="function">
    <text evidence="3">Required for flagellar hook formation. May act as a scaffolding protein.</text>
</comment>
<reference evidence="5 6" key="1">
    <citation type="submission" date="2024-09" db="EMBL/GenBank/DDBJ databases">
        <authorList>
            <person name="Sun Q."/>
            <person name="Mori K."/>
        </authorList>
    </citation>
    <scope>NUCLEOTIDE SEQUENCE [LARGE SCALE GENOMIC DNA]</scope>
    <source>
        <strain evidence="5 6">CGMCC 1.9126</strain>
    </source>
</reference>
<proteinExistence type="inferred from homology"/>
<evidence type="ECO:0000313" key="5">
    <source>
        <dbReference type="EMBL" id="MFC0474729.1"/>
    </source>
</evidence>
<dbReference type="Proteomes" id="UP001589738">
    <property type="component" value="Unassembled WGS sequence"/>
</dbReference>
<feature type="domain" description="FlgD Tudor-like" evidence="4">
    <location>
        <begin position="155"/>
        <end position="206"/>
    </location>
</feature>
<keyword evidence="2 3" id="KW-1005">Bacterial flagellum biogenesis</keyword>
<dbReference type="NCBIfam" id="NF007197">
    <property type="entry name" value="PRK09618.1"/>
    <property type="match status" value="1"/>
</dbReference>
<evidence type="ECO:0000256" key="3">
    <source>
        <dbReference type="RuleBase" id="RU362076"/>
    </source>
</evidence>
<dbReference type="InterPro" id="IPR005648">
    <property type="entry name" value="FlgD"/>
</dbReference>
<comment type="caution">
    <text evidence="5">The sequence shown here is derived from an EMBL/GenBank/DDBJ whole genome shotgun (WGS) entry which is preliminary data.</text>
</comment>
<evidence type="ECO:0000256" key="1">
    <source>
        <dbReference type="ARBA" id="ARBA00010577"/>
    </source>
</evidence>
<accession>A0ABV6KN26</accession>
<dbReference type="Pfam" id="PF03963">
    <property type="entry name" value="FlgD"/>
    <property type="match status" value="1"/>
</dbReference>
<comment type="similarity">
    <text evidence="1 3">Belongs to the FlgD family.</text>
</comment>
<name>A0ABV6KN26_9BACI</name>
<dbReference type="RefSeq" id="WP_160545596.1">
    <property type="nucleotide sequence ID" value="NZ_JBHLUU010000016.1"/>
</dbReference>